<feature type="compositionally biased region" description="Basic residues" evidence="1">
    <location>
        <begin position="162"/>
        <end position="172"/>
    </location>
</feature>
<dbReference type="Pfam" id="PF26215">
    <property type="entry name" value="HTH_animal"/>
    <property type="match status" value="1"/>
</dbReference>
<protein>
    <recommendedName>
        <fullName evidence="2">Helix-turn-helix domain-containing protein</fullName>
    </recommendedName>
</protein>
<gene>
    <name evidence="3" type="ORF">M514_27340</name>
</gene>
<dbReference type="PANTHER" id="PTHR21301:SF10">
    <property type="entry name" value="REVERSE TRANSCRIPTASE DOMAIN-CONTAINING PROTEIN"/>
    <property type="match status" value="1"/>
</dbReference>
<evidence type="ECO:0000313" key="3">
    <source>
        <dbReference type="EMBL" id="KFD60504.1"/>
    </source>
</evidence>
<evidence type="ECO:0000259" key="2">
    <source>
        <dbReference type="Pfam" id="PF26215"/>
    </source>
</evidence>
<sequence length="180" mass="20256">MRGIISGMMDRATGAICDEEFLAAELEHIKATFLYNGYPPRLISSVVRQRTTRPEVVLPSQNVPLLVLPYYKGLGEKIRRMGKEVAFKTFFKSSSTLRAMVRHDKIRLPPEDKPGVVYEVLCSCSASYIRETVNSLSQRSSQHLSCLNHYKNALSDLQGKETKRRGRLRKTASHGDGQGN</sequence>
<accession>A0A085MTF8</accession>
<dbReference type="EMBL" id="KL367664">
    <property type="protein sequence ID" value="KFD60504.1"/>
    <property type="molecule type" value="Genomic_DNA"/>
</dbReference>
<dbReference type="InterPro" id="IPR058912">
    <property type="entry name" value="HTH_animal"/>
</dbReference>
<reference evidence="3" key="1">
    <citation type="journal article" date="2014" name="Nat. Genet.">
        <title>Genome and transcriptome of the porcine whipworm Trichuris suis.</title>
        <authorList>
            <person name="Jex A.R."/>
            <person name="Nejsum P."/>
            <person name="Schwarz E.M."/>
            <person name="Hu L."/>
            <person name="Young N.D."/>
            <person name="Hall R.S."/>
            <person name="Korhonen P.K."/>
            <person name="Liao S."/>
            <person name="Thamsborg S."/>
            <person name="Xia J."/>
            <person name="Xu P."/>
            <person name="Wang S."/>
            <person name="Scheerlinck J.P."/>
            <person name="Hofmann A."/>
            <person name="Sternberg P.W."/>
            <person name="Wang J."/>
            <person name="Gasser R.B."/>
        </authorList>
    </citation>
    <scope>NUCLEOTIDE SEQUENCE [LARGE SCALE GENOMIC DNA]</scope>
    <source>
        <strain evidence="3">DCEP-RM93F</strain>
    </source>
</reference>
<dbReference type="Proteomes" id="UP000030758">
    <property type="component" value="Unassembled WGS sequence"/>
</dbReference>
<name>A0A085MTF8_9BILA</name>
<feature type="region of interest" description="Disordered" evidence="1">
    <location>
        <begin position="158"/>
        <end position="180"/>
    </location>
</feature>
<dbReference type="PANTHER" id="PTHR21301">
    <property type="entry name" value="REVERSE TRANSCRIPTASE"/>
    <property type="match status" value="1"/>
</dbReference>
<organism evidence="3">
    <name type="scientific">Trichuris suis</name>
    <name type="common">pig whipworm</name>
    <dbReference type="NCBI Taxonomy" id="68888"/>
    <lineage>
        <taxon>Eukaryota</taxon>
        <taxon>Metazoa</taxon>
        <taxon>Ecdysozoa</taxon>
        <taxon>Nematoda</taxon>
        <taxon>Enoplea</taxon>
        <taxon>Dorylaimia</taxon>
        <taxon>Trichinellida</taxon>
        <taxon>Trichuridae</taxon>
        <taxon>Trichuris</taxon>
    </lineage>
</organism>
<evidence type="ECO:0000256" key="1">
    <source>
        <dbReference type="SAM" id="MobiDB-lite"/>
    </source>
</evidence>
<feature type="domain" description="Helix-turn-helix" evidence="2">
    <location>
        <begin position="2"/>
        <end position="45"/>
    </location>
</feature>
<proteinExistence type="predicted"/>
<dbReference type="AlphaFoldDB" id="A0A085MTF8"/>